<reference evidence="3" key="1">
    <citation type="submission" date="2024-10" db="EMBL/GenBank/DDBJ databases">
        <authorList>
            <person name="Ryan C."/>
        </authorList>
    </citation>
    <scope>NUCLEOTIDE SEQUENCE [LARGE SCALE GENOMIC DNA]</scope>
</reference>
<proteinExistence type="predicted"/>
<organism evidence="3 4">
    <name type="scientific">Urochloa decumbens</name>
    <dbReference type="NCBI Taxonomy" id="240449"/>
    <lineage>
        <taxon>Eukaryota</taxon>
        <taxon>Viridiplantae</taxon>
        <taxon>Streptophyta</taxon>
        <taxon>Embryophyta</taxon>
        <taxon>Tracheophyta</taxon>
        <taxon>Spermatophyta</taxon>
        <taxon>Magnoliopsida</taxon>
        <taxon>Liliopsida</taxon>
        <taxon>Poales</taxon>
        <taxon>Poaceae</taxon>
        <taxon>PACMAD clade</taxon>
        <taxon>Panicoideae</taxon>
        <taxon>Panicodae</taxon>
        <taxon>Paniceae</taxon>
        <taxon>Melinidinae</taxon>
        <taxon>Urochloa</taxon>
    </lineage>
</organism>
<dbReference type="EMBL" id="OZ075118">
    <property type="protein sequence ID" value="CAL5086575.1"/>
    <property type="molecule type" value="Genomic_DNA"/>
</dbReference>
<feature type="domain" description="Alpha/beta hydrolase fold-3" evidence="2">
    <location>
        <begin position="97"/>
        <end position="322"/>
    </location>
</feature>
<evidence type="ECO:0000259" key="2">
    <source>
        <dbReference type="Pfam" id="PF07859"/>
    </source>
</evidence>
<dbReference type="InterPro" id="IPR029058">
    <property type="entry name" value="AB_hydrolase_fold"/>
</dbReference>
<dbReference type="Proteomes" id="UP001497457">
    <property type="component" value="Chromosome 8b"/>
</dbReference>
<dbReference type="InterPro" id="IPR033140">
    <property type="entry name" value="Lipase_GDXG_put_SER_AS"/>
</dbReference>
<dbReference type="PANTHER" id="PTHR23024">
    <property type="entry name" value="ARYLACETAMIDE DEACETYLASE"/>
    <property type="match status" value="1"/>
</dbReference>
<keyword evidence="4" id="KW-1185">Reference proteome</keyword>
<dbReference type="PROSITE" id="PS01174">
    <property type="entry name" value="LIPASE_GDXG_SER"/>
    <property type="match status" value="1"/>
</dbReference>
<dbReference type="InterPro" id="IPR013094">
    <property type="entry name" value="AB_hydrolase_3"/>
</dbReference>
<gene>
    <name evidence="3" type="ORF">URODEC1_LOCUS111671</name>
</gene>
<dbReference type="AlphaFoldDB" id="A0ABC9G2E5"/>
<sequence length="428" mass="45684">MYMQIQQPTMAMHAINSSSAPAKPGIATDMHPFLRIYKDGRVERLVPDTFVPASEDPGATGVSTRDVVIDPATGVSARLFLSVGAVATGRRTRLPLVVYFHGGAFCTGSAFAEPFHSYAASLSARAGALVVSVEYRLAPEHPVPAAYDDAWAALRWAAAASCSDPWLANHADPARVFLAGDSAGANIAHHMAARVAAGGGGDGIVDIEGVVLVQPFFWGTERLPAETDRRDGPVFSPEFVDALWPFLTAGAAGNDDPRINPPESEVALLPCRRALVAVAGKDVVRDRGCRYAAWLRRGAGGGERCCWEVTLVESKGKDHGFQLYRPECAAAVALMDRVAEFINGWAPSRRIAEAETEHLHAREGTDNNCRAAFVRGSGKRVRDSPEGLMVWNAAAVEYPWGRAGSTELIQMGPFAPAALGITVAKSRL</sequence>
<protein>
    <recommendedName>
        <fullName evidence="2">Alpha/beta hydrolase fold-3 domain-containing protein</fullName>
    </recommendedName>
</protein>
<dbReference type="Gene3D" id="3.40.50.1820">
    <property type="entry name" value="alpha/beta hydrolase"/>
    <property type="match status" value="1"/>
</dbReference>
<dbReference type="SUPFAM" id="SSF53474">
    <property type="entry name" value="alpha/beta-Hydrolases"/>
    <property type="match status" value="1"/>
</dbReference>
<evidence type="ECO:0000313" key="3">
    <source>
        <dbReference type="EMBL" id="CAL5086575.1"/>
    </source>
</evidence>
<accession>A0ABC9G2E5</accession>
<feature type="active site" evidence="1">
    <location>
        <position position="182"/>
    </location>
</feature>
<dbReference type="PANTHER" id="PTHR23024:SF563">
    <property type="entry name" value="OS09G0435700 PROTEIN"/>
    <property type="match status" value="1"/>
</dbReference>
<name>A0ABC9G2E5_9POAL</name>
<dbReference type="InterPro" id="IPR050466">
    <property type="entry name" value="Carboxylest/Gibb_receptor"/>
</dbReference>
<evidence type="ECO:0000313" key="4">
    <source>
        <dbReference type="Proteomes" id="UP001497457"/>
    </source>
</evidence>
<evidence type="ECO:0000256" key="1">
    <source>
        <dbReference type="PROSITE-ProRule" id="PRU10038"/>
    </source>
</evidence>
<dbReference type="Pfam" id="PF07859">
    <property type="entry name" value="Abhydrolase_3"/>
    <property type="match status" value="1"/>
</dbReference>